<dbReference type="Pfam" id="PF08241">
    <property type="entry name" value="Methyltransf_11"/>
    <property type="match status" value="1"/>
</dbReference>
<dbReference type="PANTHER" id="PTHR43861:SF1">
    <property type="entry name" value="TRANS-ACONITATE 2-METHYLTRANSFERASE"/>
    <property type="match status" value="1"/>
</dbReference>
<proteinExistence type="predicted"/>
<evidence type="ECO:0000313" key="3">
    <source>
        <dbReference type="Proteomes" id="UP000708347"/>
    </source>
</evidence>
<keyword evidence="2" id="KW-0808">Transferase</keyword>
<name>A0ABX2K1Z5_9MYCO</name>
<dbReference type="GO" id="GO:0032259">
    <property type="term" value="P:methylation"/>
    <property type="evidence" value="ECO:0007669"/>
    <property type="project" value="UniProtKB-KW"/>
</dbReference>
<dbReference type="InterPro" id="IPR013216">
    <property type="entry name" value="Methyltransf_11"/>
</dbReference>
<keyword evidence="2" id="KW-0489">Methyltransferase</keyword>
<protein>
    <submittedName>
        <fullName evidence="2">Class I SAM-dependent methyltransferase</fullName>
    </submittedName>
</protein>
<dbReference type="EMBL" id="VBSB01000014">
    <property type="protein sequence ID" value="NTY62084.1"/>
    <property type="molecule type" value="Genomic_DNA"/>
</dbReference>
<dbReference type="CDD" id="cd02440">
    <property type="entry name" value="AdoMet_MTases"/>
    <property type="match status" value="1"/>
</dbReference>
<keyword evidence="3" id="KW-1185">Reference proteome</keyword>
<sequence>MKWTAAARYAEVPVDENWDSIADWYAALVRDGSPMHTFSRDILLSVLPLTLTGAVVLDIGCGEGLITRAVAARGAAALGVDPTSALIEHAQAAERAQPIGAIYRQDDGSTLSSVGNATIDWVTAALSLNNIPDLDSAIESIKRVLKPEGRIAFTVPHPCFNAPRGGSVTINGSPRRLIGDYFAEGFWRLNEPQSVRRAGNYHRTIATYVNTLMNHGFALDVLAEPAPDDRVRATNPHRIGLPPFLLVRAAVTA</sequence>
<dbReference type="RefSeq" id="WP_174399816.1">
    <property type="nucleotide sequence ID" value="NZ_VBSB01000014.1"/>
</dbReference>
<reference evidence="2 3" key="1">
    <citation type="submission" date="2019-05" db="EMBL/GenBank/DDBJ databases">
        <title>Mycolicibacterium sphagni ENV482 genome assembly.</title>
        <authorList>
            <person name="Chen W."/>
            <person name="Faulkner N.W."/>
            <person name="Hyman M.R."/>
        </authorList>
    </citation>
    <scope>NUCLEOTIDE SEQUENCE [LARGE SCALE GENOMIC DNA]</scope>
    <source>
        <strain evidence="2 3">ENV482</strain>
    </source>
</reference>
<feature type="domain" description="Methyltransferase type 11" evidence="1">
    <location>
        <begin position="57"/>
        <end position="153"/>
    </location>
</feature>
<dbReference type="PANTHER" id="PTHR43861">
    <property type="entry name" value="TRANS-ACONITATE 2-METHYLTRANSFERASE-RELATED"/>
    <property type="match status" value="1"/>
</dbReference>
<comment type="caution">
    <text evidence="2">The sequence shown here is derived from an EMBL/GenBank/DDBJ whole genome shotgun (WGS) entry which is preliminary data.</text>
</comment>
<dbReference type="SUPFAM" id="SSF53335">
    <property type="entry name" value="S-adenosyl-L-methionine-dependent methyltransferases"/>
    <property type="match status" value="1"/>
</dbReference>
<organism evidence="2 3">
    <name type="scientific">Mycolicibacterium sphagni</name>
    <dbReference type="NCBI Taxonomy" id="1786"/>
    <lineage>
        <taxon>Bacteria</taxon>
        <taxon>Bacillati</taxon>
        <taxon>Actinomycetota</taxon>
        <taxon>Actinomycetes</taxon>
        <taxon>Mycobacteriales</taxon>
        <taxon>Mycobacteriaceae</taxon>
        <taxon>Mycolicibacterium</taxon>
    </lineage>
</organism>
<accession>A0ABX2K1Z5</accession>
<dbReference type="Gene3D" id="3.40.50.150">
    <property type="entry name" value="Vaccinia Virus protein VP39"/>
    <property type="match status" value="1"/>
</dbReference>
<dbReference type="Proteomes" id="UP000708347">
    <property type="component" value="Unassembled WGS sequence"/>
</dbReference>
<evidence type="ECO:0000313" key="2">
    <source>
        <dbReference type="EMBL" id="NTY62084.1"/>
    </source>
</evidence>
<dbReference type="InterPro" id="IPR029063">
    <property type="entry name" value="SAM-dependent_MTases_sf"/>
</dbReference>
<dbReference type="GO" id="GO:0008168">
    <property type="term" value="F:methyltransferase activity"/>
    <property type="evidence" value="ECO:0007669"/>
    <property type="project" value="UniProtKB-KW"/>
</dbReference>
<gene>
    <name evidence="2" type="ORF">FEG63_21285</name>
</gene>
<evidence type="ECO:0000259" key="1">
    <source>
        <dbReference type="Pfam" id="PF08241"/>
    </source>
</evidence>